<keyword evidence="3" id="KW-1185">Reference proteome</keyword>
<dbReference type="HOGENOM" id="CLU_2212569_0_0_1"/>
<dbReference type="EMBL" id="GL732527">
    <property type="protein sequence ID" value="EFX87629.1"/>
    <property type="molecule type" value="Genomic_DNA"/>
</dbReference>
<protein>
    <recommendedName>
        <fullName evidence="1">Focal AT domain-containing protein</fullName>
    </recommendedName>
</protein>
<dbReference type="InterPro" id="IPR005189">
    <property type="entry name" value="Focal_adhesion_kin_target_dom"/>
</dbReference>
<gene>
    <name evidence="2" type="ORF">DAPPUDRAFT_312159</name>
</gene>
<evidence type="ECO:0000259" key="1">
    <source>
        <dbReference type="Pfam" id="PF03623"/>
    </source>
</evidence>
<dbReference type="Pfam" id="PF03623">
    <property type="entry name" value="Focal_AT"/>
    <property type="match status" value="1"/>
</dbReference>
<sequence>MVEMAHKVLSKDMAELVSALKLDERCSNTTLGNEIIFIFQGNAVCSPRFGYMNAINLLDLVDHARIKHPHVNEPGTFHENTELHFSHPIQVLHPIVQTARKSRLALL</sequence>
<evidence type="ECO:0000313" key="3">
    <source>
        <dbReference type="Proteomes" id="UP000000305"/>
    </source>
</evidence>
<evidence type="ECO:0000313" key="2">
    <source>
        <dbReference type="EMBL" id="EFX87629.1"/>
    </source>
</evidence>
<dbReference type="OrthoDB" id="9976756at2759"/>
<dbReference type="GO" id="GO:0007172">
    <property type="term" value="P:signal complex assembly"/>
    <property type="evidence" value="ECO:0007669"/>
    <property type="project" value="InterPro"/>
</dbReference>
<dbReference type="GO" id="GO:0005925">
    <property type="term" value="C:focal adhesion"/>
    <property type="evidence" value="ECO:0007669"/>
    <property type="project" value="InterPro"/>
</dbReference>
<dbReference type="PhylomeDB" id="E9FZ15"/>
<dbReference type="AlphaFoldDB" id="E9FZ15"/>
<proteinExistence type="predicted"/>
<accession>E9FZ15</accession>
<dbReference type="Proteomes" id="UP000000305">
    <property type="component" value="Unassembled WGS sequence"/>
</dbReference>
<reference evidence="2 3" key="1">
    <citation type="journal article" date="2011" name="Science">
        <title>The ecoresponsive genome of Daphnia pulex.</title>
        <authorList>
            <person name="Colbourne J.K."/>
            <person name="Pfrender M.E."/>
            <person name="Gilbert D."/>
            <person name="Thomas W.K."/>
            <person name="Tucker A."/>
            <person name="Oakley T.H."/>
            <person name="Tokishita S."/>
            <person name="Aerts A."/>
            <person name="Arnold G.J."/>
            <person name="Basu M.K."/>
            <person name="Bauer D.J."/>
            <person name="Caceres C.E."/>
            <person name="Carmel L."/>
            <person name="Casola C."/>
            <person name="Choi J.H."/>
            <person name="Detter J.C."/>
            <person name="Dong Q."/>
            <person name="Dusheyko S."/>
            <person name="Eads B.D."/>
            <person name="Frohlich T."/>
            <person name="Geiler-Samerotte K.A."/>
            <person name="Gerlach D."/>
            <person name="Hatcher P."/>
            <person name="Jogdeo S."/>
            <person name="Krijgsveld J."/>
            <person name="Kriventseva E.V."/>
            <person name="Kultz D."/>
            <person name="Laforsch C."/>
            <person name="Lindquist E."/>
            <person name="Lopez J."/>
            <person name="Manak J.R."/>
            <person name="Muller J."/>
            <person name="Pangilinan J."/>
            <person name="Patwardhan R.P."/>
            <person name="Pitluck S."/>
            <person name="Pritham E.J."/>
            <person name="Rechtsteiner A."/>
            <person name="Rho M."/>
            <person name="Rogozin I.B."/>
            <person name="Sakarya O."/>
            <person name="Salamov A."/>
            <person name="Schaack S."/>
            <person name="Shapiro H."/>
            <person name="Shiga Y."/>
            <person name="Skalitzky C."/>
            <person name="Smith Z."/>
            <person name="Souvorov A."/>
            <person name="Sung W."/>
            <person name="Tang Z."/>
            <person name="Tsuchiya D."/>
            <person name="Tu H."/>
            <person name="Vos H."/>
            <person name="Wang M."/>
            <person name="Wolf Y.I."/>
            <person name="Yamagata H."/>
            <person name="Yamada T."/>
            <person name="Ye Y."/>
            <person name="Shaw J.R."/>
            <person name="Andrews J."/>
            <person name="Crease T.J."/>
            <person name="Tang H."/>
            <person name="Lucas S.M."/>
            <person name="Robertson H.M."/>
            <person name="Bork P."/>
            <person name="Koonin E.V."/>
            <person name="Zdobnov E.M."/>
            <person name="Grigoriev I.V."/>
            <person name="Lynch M."/>
            <person name="Boore J.L."/>
        </authorList>
    </citation>
    <scope>NUCLEOTIDE SEQUENCE [LARGE SCALE GENOMIC DNA]</scope>
</reference>
<dbReference type="KEGG" id="dpx:DAPPUDRAFT_312159"/>
<name>E9FZ15_DAPPU</name>
<dbReference type="Gene3D" id="1.20.120.330">
    <property type="entry name" value="Nucleotidyltransferases domain 2"/>
    <property type="match status" value="1"/>
</dbReference>
<dbReference type="GO" id="GO:0004713">
    <property type="term" value="F:protein tyrosine kinase activity"/>
    <property type="evidence" value="ECO:0007669"/>
    <property type="project" value="InterPro"/>
</dbReference>
<dbReference type="InterPro" id="IPR036137">
    <property type="entry name" value="Focal_adhe_kin_target_dom_sf"/>
</dbReference>
<dbReference type="InParanoid" id="E9FZ15"/>
<dbReference type="SUPFAM" id="SSF68993">
    <property type="entry name" value="FAT domain of focal adhesion kinase"/>
    <property type="match status" value="1"/>
</dbReference>
<organism evidence="2 3">
    <name type="scientific">Daphnia pulex</name>
    <name type="common">Water flea</name>
    <dbReference type="NCBI Taxonomy" id="6669"/>
    <lineage>
        <taxon>Eukaryota</taxon>
        <taxon>Metazoa</taxon>
        <taxon>Ecdysozoa</taxon>
        <taxon>Arthropoda</taxon>
        <taxon>Crustacea</taxon>
        <taxon>Branchiopoda</taxon>
        <taxon>Diplostraca</taxon>
        <taxon>Cladocera</taxon>
        <taxon>Anomopoda</taxon>
        <taxon>Daphniidae</taxon>
        <taxon>Daphnia</taxon>
    </lineage>
</organism>
<feature type="domain" description="Focal AT" evidence="1">
    <location>
        <begin position="2"/>
        <end position="68"/>
    </location>
</feature>